<evidence type="ECO:0000256" key="1">
    <source>
        <dbReference type="SAM" id="MobiDB-lite"/>
    </source>
</evidence>
<keyword evidence="3" id="KW-1185">Reference proteome</keyword>
<accession>A0A1V8SE47</accession>
<evidence type="ECO:0000313" key="3">
    <source>
        <dbReference type="Proteomes" id="UP000192596"/>
    </source>
</evidence>
<proteinExistence type="predicted"/>
<gene>
    <name evidence="2" type="ORF">B0A48_16403</name>
</gene>
<feature type="compositionally biased region" description="Acidic residues" evidence="1">
    <location>
        <begin position="81"/>
        <end position="92"/>
    </location>
</feature>
<name>A0A1V8SE47_9PEZI</name>
<protein>
    <submittedName>
        <fullName evidence="2">Uncharacterized protein</fullName>
    </submittedName>
</protein>
<feature type="compositionally biased region" description="Acidic residues" evidence="1">
    <location>
        <begin position="112"/>
        <end position="132"/>
    </location>
</feature>
<dbReference type="Proteomes" id="UP000192596">
    <property type="component" value="Unassembled WGS sequence"/>
</dbReference>
<dbReference type="EMBL" id="NAJO01000055">
    <property type="protein sequence ID" value="OQN97339.1"/>
    <property type="molecule type" value="Genomic_DNA"/>
</dbReference>
<feature type="region of interest" description="Disordered" evidence="1">
    <location>
        <begin position="60"/>
        <end position="140"/>
    </location>
</feature>
<sequence length="140" mass="15254">MAPKPTTTLTPHQVLQLTYVCRAMTKRTDIDYEVFGQLDGYRSAFNARKSFHALMRAVMASGDEGPKAGKGKKRKAQKMDDDNEGEEGEEGETVAKKQKGVSAEKGGMEEIVQAEEGEAEDAGVEEGDEEVVEINGKAEE</sequence>
<organism evidence="2 3">
    <name type="scientific">Cryoendolithus antarcticus</name>
    <dbReference type="NCBI Taxonomy" id="1507870"/>
    <lineage>
        <taxon>Eukaryota</taxon>
        <taxon>Fungi</taxon>
        <taxon>Dikarya</taxon>
        <taxon>Ascomycota</taxon>
        <taxon>Pezizomycotina</taxon>
        <taxon>Dothideomycetes</taxon>
        <taxon>Dothideomycetidae</taxon>
        <taxon>Cladosporiales</taxon>
        <taxon>Cladosporiaceae</taxon>
        <taxon>Cryoendolithus</taxon>
    </lineage>
</organism>
<dbReference type="InParanoid" id="A0A1V8SE47"/>
<reference evidence="3" key="1">
    <citation type="submission" date="2017-03" db="EMBL/GenBank/DDBJ databases">
        <title>Genomes of endolithic fungi from Antarctica.</title>
        <authorList>
            <person name="Coleine C."/>
            <person name="Masonjones S."/>
            <person name="Stajich J.E."/>
        </authorList>
    </citation>
    <scope>NUCLEOTIDE SEQUENCE [LARGE SCALE GENOMIC DNA]</scope>
    <source>
        <strain evidence="3">CCFEE 5527</strain>
    </source>
</reference>
<comment type="caution">
    <text evidence="2">The sequence shown here is derived from an EMBL/GenBank/DDBJ whole genome shotgun (WGS) entry which is preliminary data.</text>
</comment>
<dbReference type="AlphaFoldDB" id="A0A1V8SE47"/>
<evidence type="ECO:0000313" key="2">
    <source>
        <dbReference type="EMBL" id="OQN97339.1"/>
    </source>
</evidence>